<evidence type="ECO:0000313" key="3">
    <source>
        <dbReference type="Proteomes" id="UP001597046"/>
    </source>
</evidence>
<gene>
    <name evidence="2" type="ORF">ACFQ2V_16115</name>
</gene>
<reference evidence="3" key="1">
    <citation type="journal article" date="2019" name="Int. J. Syst. Evol. Microbiol.">
        <title>The Global Catalogue of Microorganisms (GCM) 10K type strain sequencing project: providing services to taxonomists for standard genome sequencing and annotation.</title>
        <authorList>
            <consortium name="The Broad Institute Genomics Platform"/>
            <consortium name="The Broad Institute Genome Sequencing Center for Infectious Disease"/>
            <person name="Wu L."/>
            <person name="Ma J."/>
        </authorList>
    </citation>
    <scope>NUCLEOTIDE SEQUENCE [LARGE SCALE GENOMIC DNA]</scope>
    <source>
        <strain evidence="3">CCUG 57508</strain>
    </source>
</reference>
<proteinExistence type="predicted"/>
<accession>A0ABW3MZ15</accession>
<dbReference type="EMBL" id="JBHTKH010000012">
    <property type="protein sequence ID" value="MFD1055841.1"/>
    <property type="molecule type" value="Genomic_DNA"/>
</dbReference>
<dbReference type="RefSeq" id="WP_386053875.1">
    <property type="nucleotide sequence ID" value="NZ_JBHTKH010000012.1"/>
</dbReference>
<dbReference type="Proteomes" id="UP001597046">
    <property type="component" value="Unassembled WGS sequence"/>
</dbReference>
<feature type="region of interest" description="Disordered" evidence="1">
    <location>
        <begin position="30"/>
        <end position="63"/>
    </location>
</feature>
<keyword evidence="3" id="KW-1185">Reference proteome</keyword>
<protein>
    <submittedName>
        <fullName evidence="2">Uncharacterized protein</fullName>
    </submittedName>
</protein>
<feature type="compositionally biased region" description="Basic and acidic residues" evidence="1">
    <location>
        <begin position="30"/>
        <end position="54"/>
    </location>
</feature>
<comment type="caution">
    <text evidence="2">The sequence shown here is derived from an EMBL/GenBank/DDBJ whole genome shotgun (WGS) entry which is preliminary data.</text>
</comment>
<organism evidence="2 3">
    <name type="scientific">Terrabacter terrigena</name>
    <dbReference type="NCBI Taxonomy" id="574718"/>
    <lineage>
        <taxon>Bacteria</taxon>
        <taxon>Bacillati</taxon>
        <taxon>Actinomycetota</taxon>
        <taxon>Actinomycetes</taxon>
        <taxon>Micrococcales</taxon>
        <taxon>Intrasporangiaceae</taxon>
        <taxon>Terrabacter</taxon>
    </lineage>
</organism>
<sequence>MLDRVFAGYLGFSTQHDQYLIHDRQVARDDATGNQLGDHDVSIGPERDNPEAHAAEAGNVPSGQMINVDNVHRAILSDHRSNANVRVGRSSCARQNP</sequence>
<evidence type="ECO:0000256" key="1">
    <source>
        <dbReference type="SAM" id="MobiDB-lite"/>
    </source>
</evidence>
<evidence type="ECO:0000313" key="2">
    <source>
        <dbReference type="EMBL" id="MFD1055841.1"/>
    </source>
</evidence>
<name>A0ABW3MZ15_9MICO</name>